<evidence type="ECO:0000256" key="7">
    <source>
        <dbReference type="PROSITE-ProRule" id="PRU01360"/>
    </source>
</evidence>
<evidence type="ECO:0000256" key="2">
    <source>
        <dbReference type="ARBA" id="ARBA00022448"/>
    </source>
</evidence>
<evidence type="ECO:0000256" key="4">
    <source>
        <dbReference type="ARBA" id="ARBA00022692"/>
    </source>
</evidence>
<keyword evidence="2 7" id="KW-0813">Transport</keyword>
<dbReference type="Gene3D" id="2.40.170.20">
    <property type="entry name" value="TonB-dependent receptor, beta-barrel domain"/>
    <property type="match status" value="1"/>
</dbReference>
<evidence type="ECO:0000259" key="9">
    <source>
        <dbReference type="Pfam" id="PF07715"/>
    </source>
</evidence>
<dbReference type="InterPro" id="IPR039426">
    <property type="entry name" value="TonB-dep_rcpt-like"/>
</dbReference>
<dbReference type="RefSeq" id="WP_379842094.1">
    <property type="nucleotide sequence ID" value="NZ_JBHSMA010000001.1"/>
</dbReference>
<dbReference type="InterPro" id="IPR023997">
    <property type="entry name" value="TonB-dep_OMP_SusC/RagA_CS"/>
</dbReference>
<protein>
    <submittedName>
        <fullName evidence="10">SusC/RagA family TonB-linked outer membrane protein</fullName>
    </submittedName>
</protein>
<dbReference type="InterPro" id="IPR023996">
    <property type="entry name" value="TonB-dep_OMP_SusC/RagA"/>
</dbReference>
<dbReference type="SUPFAM" id="SSF56935">
    <property type="entry name" value="Porins"/>
    <property type="match status" value="1"/>
</dbReference>
<dbReference type="SUPFAM" id="SSF49464">
    <property type="entry name" value="Carboxypeptidase regulatory domain-like"/>
    <property type="match status" value="1"/>
</dbReference>
<gene>
    <name evidence="10" type="ORF">ACFPMF_05915</name>
</gene>
<dbReference type="PROSITE" id="PS52016">
    <property type="entry name" value="TONB_DEPENDENT_REC_3"/>
    <property type="match status" value="1"/>
</dbReference>
<dbReference type="NCBIfam" id="TIGR04057">
    <property type="entry name" value="SusC_RagA_signa"/>
    <property type="match status" value="1"/>
</dbReference>
<evidence type="ECO:0000256" key="3">
    <source>
        <dbReference type="ARBA" id="ARBA00022452"/>
    </source>
</evidence>
<comment type="similarity">
    <text evidence="7">Belongs to the TonB-dependent receptor family.</text>
</comment>
<feature type="domain" description="TonB-dependent receptor plug" evidence="9">
    <location>
        <begin position="222"/>
        <end position="346"/>
    </location>
</feature>
<evidence type="ECO:0000256" key="8">
    <source>
        <dbReference type="SAM" id="SignalP"/>
    </source>
</evidence>
<dbReference type="NCBIfam" id="TIGR04056">
    <property type="entry name" value="OMP_RagA_SusC"/>
    <property type="match status" value="1"/>
</dbReference>
<dbReference type="EMBL" id="JBHSMA010000001">
    <property type="protein sequence ID" value="MFC5408832.1"/>
    <property type="molecule type" value="Genomic_DNA"/>
</dbReference>
<evidence type="ECO:0000256" key="1">
    <source>
        <dbReference type="ARBA" id="ARBA00004571"/>
    </source>
</evidence>
<comment type="caution">
    <text evidence="10">The sequence shown here is derived from an EMBL/GenBank/DDBJ whole genome shotgun (WGS) entry which is preliminary data.</text>
</comment>
<proteinExistence type="inferred from homology"/>
<dbReference type="Pfam" id="PF13715">
    <property type="entry name" value="CarbopepD_reg_2"/>
    <property type="match status" value="1"/>
</dbReference>
<dbReference type="Gene3D" id="2.60.40.1120">
    <property type="entry name" value="Carboxypeptidase-like, regulatory domain"/>
    <property type="match status" value="1"/>
</dbReference>
<dbReference type="Gene3D" id="2.170.130.10">
    <property type="entry name" value="TonB-dependent receptor, plug domain"/>
    <property type="match status" value="1"/>
</dbReference>
<reference evidence="11" key="1">
    <citation type="journal article" date="2019" name="Int. J. Syst. Evol. Microbiol.">
        <title>The Global Catalogue of Microorganisms (GCM) 10K type strain sequencing project: providing services to taxonomists for standard genome sequencing and annotation.</title>
        <authorList>
            <consortium name="The Broad Institute Genomics Platform"/>
            <consortium name="The Broad Institute Genome Sequencing Center for Infectious Disease"/>
            <person name="Wu L."/>
            <person name="Ma J."/>
        </authorList>
    </citation>
    <scope>NUCLEOTIDE SEQUENCE [LARGE SCALE GENOMIC DNA]</scope>
    <source>
        <strain evidence="11">CCUG 55250</strain>
    </source>
</reference>
<keyword evidence="8" id="KW-0732">Signal</keyword>
<comment type="subcellular location">
    <subcellularLocation>
        <location evidence="1 7">Cell outer membrane</location>
        <topology evidence="1 7">Multi-pass membrane protein</topology>
    </subcellularLocation>
</comment>
<keyword evidence="5 7" id="KW-0472">Membrane</keyword>
<dbReference type="InterPro" id="IPR037066">
    <property type="entry name" value="Plug_dom_sf"/>
</dbReference>
<feature type="chain" id="PRO_5045338317" evidence="8">
    <location>
        <begin position="31"/>
        <end position="1198"/>
    </location>
</feature>
<dbReference type="Proteomes" id="UP001596106">
    <property type="component" value="Unassembled WGS sequence"/>
</dbReference>
<organism evidence="10 11">
    <name type="scientific">Larkinella bovis</name>
    <dbReference type="NCBI Taxonomy" id="683041"/>
    <lineage>
        <taxon>Bacteria</taxon>
        <taxon>Pseudomonadati</taxon>
        <taxon>Bacteroidota</taxon>
        <taxon>Cytophagia</taxon>
        <taxon>Cytophagales</taxon>
        <taxon>Spirosomataceae</taxon>
        <taxon>Larkinella</taxon>
    </lineage>
</organism>
<evidence type="ECO:0000313" key="11">
    <source>
        <dbReference type="Proteomes" id="UP001596106"/>
    </source>
</evidence>
<feature type="signal peptide" evidence="8">
    <location>
        <begin position="1"/>
        <end position="30"/>
    </location>
</feature>
<dbReference type="InterPro" id="IPR036942">
    <property type="entry name" value="Beta-barrel_TonB_sf"/>
</dbReference>
<keyword evidence="4 7" id="KW-0812">Transmembrane</keyword>
<dbReference type="InterPro" id="IPR012910">
    <property type="entry name" value="Plug_dom"/>
</dbReference>
<dbReference type="InterPro" id="IPR008969">
    <property type="entry name" value="CarboxyPept-like_regulatory"/>
</dbReference>
<keyword evidence="11" id="KW-1185">Reference proteome</keyword>
<keyword evidence="6 7" id="KW-0998">Cell outer membrane</keyword>
<evidence type="ECO:0000313" key="10">
    <source>
        <dbReference type="EMBL" id="MFC5408832.1"/>
    </source>
</evidence>
<accession>A0ABW0IBY3</accession>
<dbReference type="Pfam" id="PF07715">
    <property type="entry name" value="Plug"/>
    <property type="match status" value="1"/>
</dbReference>
<sequence length="1198" mass="131442">MNSNSIFRQLLRHLLVMALLAGYCGSAAWADRPEIDLENVKVNLSREEGKISAIISKITKATGYVFLYEDNLKSDLEKNVRIENATNLQNILASISQQSTLEFKAVNKNIVIRKKSGAAIDPNDVKQGRKVSGRVTSNVDGSALPGVNVVLKGTTLGANTDANGQYSVEVSGSNPILVFSYIGFLTQEVAVGSRSTIDLALTESAETLQEAVVTALGIKREKRSLGYAVSDVKGDAITAVAQENVMNSLAARVPGVAINQTSGAGSSISVVIRGAKSLTGDNQPLFVIDGVPVANSLNNLRSMGDRNNVDYGNAISDLNPEDIESISVLKGPSAAALYGSRAGNGVILVTTKKGVKGKGLGITFSTSNVFERPTKYLDFHYKYANGDRNNRLDESSAYWGGPALDAGNTAVQWNSPVGPDGKKIATPLLSYKDNMKNFLETGITSTNNLALAGSGEKATYRISFNNMTNKGLIPNSDLNRNSLASAVMFDINKNFKLSTNLNFVRSNSDNRPSTNNRGANPLEAVYLYPHVDVRELKNYWIPGSEGIQQLTPSTNGDNPYFLAYALTNGFKRDRIFGNVKLDWTITPELTAYVRGALDNFVEKRETKIPWSYSRGKNGGYYLQDIARTETNVDAMITYRKKINDFDWSISGGGNVMNQNYQDSYMGGAQLTIPNLYRISNVPNTAISVSNFASQKAIYSLMGTANLGYKDQLYLDLTARNDWSSTLPAANRSYFYPSASLSWLANYTFNLPQEISLLKLRANWAQVGNDTDPYRLVPALGTGTWGSLITTNYPGTLLNPQLKPEIQTSTEFGVELNLFNNRVRFDGTYYNAENRNQILSVTTPNSSGYSSKLINAGALVSKGWEVMIGGTPIKDDNGWTLDLNANFTRNRTTIKELAPGIDFYQLWDDNNGGAFSFVGEELGNLYSRGFATVQDPNSPYYRWPILSQNGEWIAKNNREDRVKVGNFNPRFVMGMQASLSYKRFTLNASFDWRSGGNFQSYTYRYGESDWRSQRQLDNLIPGGNYSAAELAALLKSDPAKYIIPENGNFPRVGGHTKETGGMGFDSNGDGVLEYDGGFIPGVIQNADGSYTEHLGGPGTMVYPITDTYPWSYNQQITFDASFVKLRELSIGYSVPKLFGLRNANISLYTRNIILWTAAKIGIDPERAFQADGGRFRQGIELQNVMPWTVPVGFKLGFSL</sequence>
<keyword evidence="3 7" id="KW-1134">Transmembrane beta strand</keyword>
<name>A0ABW0IBY3_9BACT</name>
<evidence type="ECO:0000256" key="6">
    <source>
        <dbReference type="ARBA" id="ARBA00023237"/>
    </source>
</evidence>
<evidence type="ECO:0000256" key="5">
    <source>
        <dbReference type="ARBA" id="ARBA00023136"/>
    </source>
</evidence>